<gene>
    <name evidence="1" type="ORF">UY82_C0028G0001</name>
</gene>
<comment type="caution">
    <text evidence="1">The sequence shown here is derived from an EMBL/GenBank/DDBJ whole genome shotgun (WGS) entry which is preliminary data.</text>
</comment>
<evidence type="ECO:0008006" key="3">
    <source>
        <dbReference type="Google" id="ProtNLM"/>
    </source>
</evidence>
<sequence>VLGPMPGTLSSISKSSVSQYETFSASINLGAEFDVSTVDASASIRTNPVTLPISSPITLSSFGRYSTVSGDQIGRGPLPPVVGEETKYWIFWNISGTTNTLKNVEITAVFPPNVRAGDKQSVSTGRMAQFDNGMVSWTIDELPPTFAPGSKTVGIAFEVAVVPSADQAGQMLALLDHVRLTAVDAFTGELIQAYGARITTDLPNDAMASGLDRVIN</sequence>
<organism evidence="1 2">
    <name type="scientific">Candidatus Uhrbacteria bacterium GW2011_GWC2_53_7</name>
    <dbReference type="NCBI Taxonomy" id="1618986"/>
    <lineage>
        <taxon>Bacteria</taxon>
        <taxon>Candidatus Uhriibacteriota</taxon>
    </lineage>
</organism>
<dbReference type="AlphaFoldDB" id="A0A0G1XY87"/>
<dbReference type="EMBL" id="LCRN01000028">
    <property type="protein sequence ID" value="KKW36108.1"/>
    <property type="molecule type" value="Genomic_DNA"/>
</dbReference>
<protein>
    <recommendedName>
        <fullName evidence="3">DUF11 domain-containing protein</fullName>
    </recommendedName>
</protein>
<evidence type="ECO:0000313" key="2">
    <source>
        <dbReference type="Proteomes" id="UP000033865"/>
    </source>
</evidence>
<reference evidence="1 2" key="1">
    <citation type="journal article" date="2015" name="Nature">
        <title>rRNA introns, odd ribosomes, and small enigmatic genomes across a large radiation of phyla.</title>
        <authorList>
            <person name="Brown C.T."/>
            <person name="Hug L.A."/>
            <person name="Thomas B.C."/>
            <person name="Sharon I."/>
            <person name="Castelle C.J."/>
            <person name="Singh A."/>
            <person name="Wilkins M.J."/>
            <person name="Williams K.H."/>
            <person name="Banfield J.F."/>
        </authorList>
    </citation>
    <scope>NUCLEOTIDE SEQUENCE [LARGE SCALE GENOMIC DNA]</scope>
</reference>
<name>A0A0G1XY87_9BACT</name>
<dbReference type="Proteomes" id="UP000033865">
    <property type="component" value="Unassembled WGS sequence"/>
</dbReference>
<proteinExistence type="predicted"/>
<evidence type="ECO:0000313" key="1">
    <source>
        <dbReference type="EMBL" id="KKW36108.1"/>
    </source>
</evidence>
<accession>A0A0G1XY87</accession>
<feature type="non-terminal residue" evidence="1">
    <location>
        <position position="1"/>
    </location>
</feature>